<dbReference type="RefSeq" id="WP_179461362.1">
    <property type="nucleotide sequence ID" value="NZ_JACBZX010000001.1"/>
</dbReference>
<dbReference type="InterPro" id="IPR005158">
    <property type="entry name" value="BTAD"/>
</dbReference>
<evidence type="ECO:0000259" key="2">
    <source>
        <dbReference type="SMART" id="SM01043"/>
    </source>
</evidence>
<dbReference type="Pfam" id="PF03704">
    <property type="entry name" value="BTAD"/>
    <property type="match status" value="1"/>
</dbReference>
<dbReference type="SUPFAM" id="SSF48452">
    <property type="entry name" value="TPR-like"/>
    <property type="match status" value="1"/>
</dbReference>
<dbReference type="Proteomes" id="UP000592181">
    <property type="component" value="Unassembled WGS sequence"/>
</dbReference>
<dbReference type="PANTHER" id="PTHR35807">
    <property type="entry name" value="TRANSCRIPTIONAL REGULATOR REDD-RELATED"/>
    <property type="match status" value="1"/>
</dbReference>
<dbReference type="InterPro" id="IPR011990">
    <property type="entry name" value="TPR-like_helical_dom_sf"/>
</dbReference>
<evidence type="ECO:0000256" key="1">
    <source>
        <dbReference type="SAM" id="MobiDB-lite"/>
    </source>
</evidence>
<reference evidence="3 4" key="1">
    <citation type="submission" date="2020-07" db="EMBL/GenBank/DDBJ databases">
        <title>Sequencing the genomes of 1000 actinobacteria strains.</title>
        <authorList>
            <person name="Klenk H.-P."/>
        </authorList>
    </citation>
    <scope>NUCLEOTIDE SEQUENCE [LARGE SCALE GENOMIC DNA]</scope>
    <source>
        <strain evidence="3 4">DSM 24723</strain>
    </source>
</reference>
<dbReference type="SMART" id="SM01043">
    <property type="entry name" value="BTAD"/>
    <property type="match status" value="1"/>
</dbReference>
<comment type="caution">
    <text evidence="3">The sequence shown here is derived from an EMBL/GenBank/DDBJ whole genome shotgun (WGS) entry which is preliminary data.</text>
</comment>
<dbReference type="InterPro" id="IPR051677">
    <property type="entry name" value="AfsR-DnrI-RedD_regulator"/>
</dbReference>
<dbReference type="EMBL" id="JACBZX010000001">
    <property type="protein sequence ID" value="NYG35739.1"/>
    <property type="molecule type" value="Genomic_DNA"/>
</dbReference>
<dbReference type="AlphaFoldDB" id="A0A852WYQ6"/>
<sequence>MTHTTNDPRGGARTWQVRVLGSWHLETQGREIKVPPREQRLVALLALVGARRRSVLAGMLWPDSNEARASANLRTAAVELRRRAPGLLDAEQETLQLAGRASTDVAMLRDRLRAPRQEVAPAAEAGYLLGVEELLPGWYDEWVVTERDRLRQGVLDRISTVVRRQMEDDPADALPLARAAAELDPMRESVHRALATIHLLEGDRVAAWQVYEDFHRRSVREFGVAPSAKFEELVEPMRAERRARRTTGGPVPMSGARTAMVSGAGVRRLR</sequence>
<accession>A0A852WYQ6</accession>
<keyword evidence="3" id="KW-0238">DNA-binding</keyword>
<dbReference type="GO" id="GO:0003677">
    <property type="term" value="F:DNA binding"/>
    <property type="evidence" value="ECO:0007669"/>
    <property type="project" value="UniProtKB-KW"/>
</dbReference>
<keyword evidence="4" id="KW-1185">Reference proteome</keyword>
<evidence type="ECO:0000313" key="3">
    <source>
        <dbReference type="EMBL" id="NYG35739.1"/>
    </source>
</evidence>
<organism evidence="3 4">
    <name type="scientific">Janibacter alkaliphilus</name>
    <dbReference type="NCBI Taxonomy" id="1069963"/>
    <lineage>
        <taxon>Bacteria</taxon>
        <taxon>Bacillati</taxon>
        <taxon>Actinomycetota</taxon>
        <taxon>Actinomycetes</taxon>
        <taxon>Micrococcales</taxon>
        <taxon>Intrasporangiaceae</taxon>
        <taxon>Janibacter</taxon>
    </lineage>
</organism>
<feature type="domain" description="Bacterial transcriptional activator" evidence="2">
    <location>
        <begin position="103"/>
        <end position="238"/>
    </location>
</feature>
<protein>
    <submittedName>
        <fullName evidence="3">DNA-binding SARP family transcriptional activator</fullName>
    </submittedName>
</protein>
<proteinExistence type="predicted"/>
<evidence type="ECO:0000313" key="4">
    <source>
        <dbReference type="Proteomes" id="UP000592181"/>
    </source>
</evidence>
<gene>
    <name evidence="3" type="ORF">BJY28_000208</name>
</gene>
<dbReference type="Gene3D" id="1.25.40.10">
    <property type="entry name" value="Tetratricopeptide repeat domain"/>
    <property type="match status" value="1"/>
</dbReference>
<name>A0A852WYQ6_9MICO</name>
<feature type="region of interest" description="Disordered" evidence="1">
    <location>
        <begin position="239"/>
        <end position="270"/>
    </location>
</feature>